<evidence type="ECO:0008006" key="4">
    <source>
        <dbReference type="Google" id="ProtNLM"/>
    </source>
</evidence>
<proteinExistence type="predicted"/>
<dbReference type="InterPro" id="IPR007493">
    <property type="entry name" value="DUF538"/>
</dbReference>
<keyword evidence="1" id="KW-0732">Signal</keyword>
<dbReference type="PANTHER" id="PTHR31676:SF173">
    <property type="entry name" value="DUF538 DOMAIN-CONTAINING PROTEIN"/>
    <property type="match status" value="1"/>
</dbReference>
<dbReference type="SUPFAM" id="SSF141562">
    <property type="entry name" value="At5g01610-like"/>
    <property type="match status" value="1"/>
</dbReference>
<dbReference type="PANTHER" id="PTHR31676">
    <property type="entry name" value="T31J12.3 PROTEIN-RELATED"/>
    <property type="match status" value="1"/>
</dbReference>
<dbReference type="Pfam" id="PF04398">
    <property type="entry name" value="DUF538"/>
    <property type="match status" value="1"/>
</dbReference>
<evidence type="ECO:0000313" key="3">
    <source>
        <dbReference type="Proteomes" id="UP000250235"/>
    </source>
</evidence>
<dbReference type="EMBL" id="KV006883">
    <property type="protein sequence ID" value="KZV32347.1"/>
    <property type="molecule type" value="Genomic_DNA"/>
</dbReference>
<evidence type="ECO:0000256" key="1">
    <source>
        <dbReference type="SAM" id="SignalP"/>
    </source>
</evidence>
<feature type="chain" id="PRO_5016317796" description="DUF538 domain-containing protein" evidence="1">
    <location>
        <begin position="20"/>
        <end position="166"/>
    </location>
</feature>
<name>A0A2Z7BE98_9LAMI</name>
<sequence length="166" mass="18205">MSVLLIIGLLCAYPAITAAAGDGDSFLTVYEVLESYDFPVGLLPKGVTSYELDRSTGKFAVYLENTCSFTIQGYNLKYSTKVTGTISKKKIKSISGIQVKILFFWINIVEVTMDGDELYLSVGIASASFPVDNFEESPQCGCGFDCVNREKRGKYSFKSLLPLLEA</sequence>
<protein>
    <recommendedName>
        <fullName evidence="4">DUF538 domain-containing protein</fullName>
    </recommendedName>
</protein>
<organism evidence="2 3">
    <name type="scientific">Dorcoceras hygrometricum</name>
    <dbReference type="NCBI Taxonomy" id="472368"/>
    <lineage>
        <taxon>Eukaryota</taxon>
        <taxon>Viridiplantae</taxon>
        <taxon>Streptophyta</taxon>
        <taxon>Embryophyta</taxon>
        <taxon>Tracheophyta</taxon>
        <taxon>Spermatophyta</taxon>
        <taxon>Magnoliopsida</taxon>
        <taxon>eudicotyledons</taxon>
        <taxon>Gunneridae</taxon>
        <taxon>Pentapetalae</taxon>
        <taxon>asterids</taxon>
        <taxon>lamiids</taxon>
        <taxon>Lamiales</taxon>
        <taxon>Gesneriaceae</taxon>
        <taxon>Didymocarpoideae</taxon>
        <taxon>Trichosporeae</taxon>
        <taxon>Loxocarpinae</taxon>
        <taxon>Dorcoceras</taxon>
    </lineage>
</organism>
<dbReference type="Proteomes" id="UP000250235">
    <property type="component" value="Unassembled WGS sequence"/>
</dbReference>
<dbReference type="Gene3D" id="2.30.240.10">
    <property type="entry name" value="At5g01610-like"/>
    <property type="match status" value="1"/>
</dbReference>
<dbReference type="InterPro" id="IPR036758">
    <property type="entry name" value="At5g01610-like"/>
</dbReference>
<dbReference type="OrthoDB" id="1873537at2759"/>
<accession>A0A2Z7BE98</accession>
<dbReference type="AlphaFoldDB" id="A0A2Z7BE98"/>
<gene>
    <name evidence="2" type="ORF">F511_03630</name>
</gene>
<evidence type="ECO:0000313" key="2">
    <source>
        <dbReference type="EMBL" id="KZV32347.1"/>
    </source>
</evidence>
<keyword evidence="3" id="KW-1185">Reference proteome</keyword>
<feature type="signal peptide" evidence="1">
    <location>
        <begin position="1"/>
        <end position="19"/>
    </location>
</feature>
<reference evidence="2 3" key="1">
    <citation type="journal article" date="2015" name="Proc. Natl. Acad. Sci. U.S.A.">
        <title>The resurrection genome of Boea hygrometrica: A blueprint for survival of dehydration.</title>
        <authorList>
            <person name="Xiao L."/>
            <person name="Yang G."/>
            <person name="Zhang L."/>
            <person name="Yang X."/>
            <person name="Zhao S."/>
            <person name="Ji Z."/>
            <person name="Zhou Q."/>
            <person name="Hu M."/>
            <person name="Wang Y."/>
            <person name="Chen M."/>
            <person name="Xu Y."/>
            <person name="Jin H."/>
            <person name="Xiao X."/>
            <person name="Hu G."/>
            <person name="Bao F."/>
            <person name="Hu Y."/>
            <person name="Wan P."/>
            <person name="Li L."/>
            <person name="Deng X."/>
            <person name="Kuang T."/>
            <person name="Xiang C."/>
            <person name="Zhu J.K."/>
            <person name="Oliver M.J."/>
            <person name="He Y."/>
        </authorList>
    </citation>
    <scope>NUCLEOTIDE SEQUENCE [LARGE SCALE GENOMIC DNA]</scope>
    <source>
        <strain evidence="3">cv. XS01</strain>
    </source>
</reference>